<keyword evidence="4 5" id="KW-0472">Membrane</keyword>
<evidence type="ECO:0000256" key="3">
    <source>
        <dbReference type="ARBA" id="ARBA00022989"/>
    </source>
</evidence>
<name>A0A4R7FUH8_9MICC</name>
<evidence type="ECO:0000256" key="2">
    <source>
        <dbReference type="ARBA" id="ARBA00022692"/>
    </source>
</evidence>
<evidence type="ECO:0000256" key="5">
    <source>
        <dbReference type="SAM" id="Phobius"/>
    </source>
</evidence>
<gene>
    <name evidence="6" type="ORF">EV640_11510</name>
</gene>
<evidence type="ECO:0000256" key="1">
    <source>
        <dbReference type="ARBA" id="ARBA00004141"/>
    </source>
</evidence>
<dbReference type="Proteomes" id="UP000294506">
    <property type="component" value="Unassembled WGS sequence"/>
</dbReference>
<feature type="transmembrane region" description="Helical" evidence="5">
    <location>
        <begin position="6"/>
        <end position="23"/>
    </location>
</feature>
<proteinExistence type="predicted"/>
<dbReference type="Pfam" id="PF09685">
    <property type="entry name" value="MamF_MmsF"/>
    <property type="match status" value="1"/>
</dbReference>
<evidence type="ECO:0000313" key="7">
    <source>
        <dbReference type="Proteomes" id="UP000294506"/>
    </source>
</evidence>
<evidence type="ECO:0000313" key="6">
    <source>
        <dbReference type="EMBL" id="TDS82353.1"/>
    </source>
</evidence>
<evidence type="ECO:0000256" key="4">
    <source>
        <dbReference type="ARBA" id="ARBA00023136"/>
    </source>
</evidence>
<keyword evidence="7" id="KW-1185">Reference proteome</keyword>
<organism evidence="6 7">
    <name type="scientific">Nesterenkonia aurantiaca</name>
    <dbReference type="NCBI Taxonomy" id="1436010"/>
    <lineage>
        <taxon>Bacteria</taxon>
        <taxon>Bacillati</taxon>
        <taxon>Actinomycetota</taxon>
        <taxon>Actinomycetes</taxon>
        <taxon>Micrococcales</taxon>
        <taxon>Micrococcaceae</taxon>
        <taxon>Nesterenkonia</taxon>
    </lineage>
</organism>
<feature type="transmembrane region" description="Helical" evidence="5">
    <location>
        <begin position="35"/>
        <end position="59"/>
    </location>
</feature>
<dbReference type="InterPro" id="IPR019109">
    <property type="entry name" value="MamF_MmsF"/>
</dbReference>
<accession>A0A4R7FUH8</accession>
<comment type="caution">
    <text evidence="6">The sequence shown here is derived from an EMBL/GenBank/DDBJ whole genome shotgun (WGS) entry which is preliminary data.</text>
</comment>
<dbReference type="AlphaFoldDB" id="A0A4R7FUH8"/>
<sequence>MHLGAFVAWGIAPLVMWLLFRSRSQMLDEHGKTTLNWHITLIVLVVPVMAIALGLSVFIDARFFFIGWLFALVMFIGSSQLSVGVS</sequence>
<feature type="transmembrane region" description="Helical" evidence="5">
    <location>
        <begin position="65"/>
        <end position="85"/>
    </location>
</feature>
<reference evidence="6 7" key="1">
    <citation type="submission" date="2019-03" db="EMBL/GenBank/DDBJ databases">
        <title>Genomic Encyclopedia of Type Strains, Phase III (KMG-III): the genomes of soil and plant-associated and newly described type strains.</title>
        <authorList>
            <person name="Whitman W."/>
        </authorList>
    </citation>
    <scope>NUCLEOTIDE SEQUENCE [LARGE SCALE GENOMIC DNA]</scope>
    <source>
        <strain evidence="6 7">DSM 27373</strain>
    </source>
</reference>
<keyword evidence="3 5" id="KW-1133">Transmembrane helix</keyword>
<protein>
    <submittedName>
        <fullName evidence="6">Uncharacterized protein DUF4870</fullName>
    </submittedName>
</protein>
<comment type="subcellular location">
    <subcellularLocation>
        <location evidence="1">Membrane</location>
        <topology evidence="1">Multi-pass membrane protein</topology>
    </subcellularLocation>
</comment>
<keyword evidence="2 5" id="KW-0812">Transmembrane</keyword>
<dbReference type="EMBL" id="SOAN01000015">
    <property type="protein sequence ID" value="TDS82353.1"/>
    <property type="molecule type" value="Genomic_DNA"/>
</dbReference>